<comment type="similarity">
    <text evidence="1">Belongs to the HupF/HypC family.</text>
</comment>
<dbReference type="Pfam" id="PF01455">
    <property type="entry name" value="HupF_HypC"/>
    <property type="match status" value="1"/>
</dbReference>
<proteinExistence type="inferred from homology"/>
<dbReference type="SUPFAM" id="SSF159127">
    <property type="entry name" value="HupF/HypC-like"/>
    <property type="match status" value="1"/>
</dbReference>
<name>A0A0P9D9D3_9CHLR</name>
<evidence type="ECO:0000256" key="1">
    <source>
        <dbReference type="ARBA" id="ARBA00006018"/>
    </source>
</evidence>
<dbReference type="Proteomes" id="UP000050509">
    <property type="component" value="Unassembled WGS sequence"/>
</dbReference>
<dbReference type="EMBL" id="LJCR01002188">
    <property type="protein sequence ID" value="KPV49112.1"/>
    <property type="molecule type" value="Genomic_DNA"/>
</dbReference>
<comment type="caution">
    <text evidence="2">The sequence shown here is derived from an EMBL/GenBank/DDBJ whole genome shotgun (WGS) entry which is preliminary data.</text>
</comment>
<evidence type="ECO:0008006" key="4">
    <source>
        <dbReference type="Google" id="ProtNLM"/>
    </source>
</evidence>
<organism evidence="2 3">
    <name type="scientific">Kouleothrix aurantiaca</name>
    <dbReference type="NCBI Taxonomy" id="186479"/>
    <lineage>
        <taxon>Bacteria</taxon>
        <taxon>Bacillati</taxon>
        <taxon>Chloroflexota</taxon>
        <taxon>Chloroflexia</taxon>
        <taxon>Chloroflexales</taxon>
        <taxon>Roseiflexineae</taxon>
        <taxon>Roseiflexaceae</taxon>
        <taxon>Kouleothrix</taxon>
    </lineage>
</organism>
<reference evidence="2 3" key="1">
    <citation type="submission" date="2015-09" db="EMBL/GenBank/DDBJ databases">
        <title>Draft genome sequence of Kouleothrix aurantiaca JCM 19913.</title>
        <authorList>
            <person name="Hemp J."/>
        </authorList>
    </citation>
    <scope>NUCLEOTIDE SEQUENCE [LARGE SCALE GENOMIC DNA]</scope>
    <source>
        <strain evidence="2 3">COM-B</strain>
    </source>
</reference>
<sequence length="74" mass="7415">MAESFAQCGVNGHCITCSDEATPARVLRLDAASGLALVAVGDASEEIDISLVDALVPGDVVLVHGGVAIAKVEP</sequence>
<dbReference type="Gene3D" id="2.30.30.140">
    <property type="match status" value="1"/>
</dbReference>
<evidence type="ECO:0000313" key="2">
    <source>
        <dbReference type="EMBL" id="KPV49112.1"/>
    </source>
</evidence>
<dbReference type="InterPro" id="IPR001109">
    <property type="entry name" value="Hydrogenase_HupF/HypC"/>
</dbReference>
<gene>
    <name evidence="2" type="ORF">SE17_34440</name>
</gene>
<protein>
    <recommendedName>
        <fullName evidence="4">Hydrogenase assembly protein HupF</fullName>
    </recommendedName>
</protein>
<keyword evidence="3" id="KW-1185">Reference proteome</keyword>
<evidence type="ECO:0000313" key="3">
    <source>
        <dbReference type="Proteomes" id="UP000050509"/>
    </source>
</evidence>
<dbReference type="AlphaFoldDB" id="A0A0P9D9D3"/>
<accession>A0A0P9D9D3</accession>